<dbReference type="AlphaFoldDB" id="A0A0F9IPE2"/>
<dbReference type="EMBL" id="LAZR01011925">
    <property type="protein sequence ID" value="KKM53132.1"/>
    <property type="molecule type" value="Genomic_DNA"/>
</dbReference>
<proteinExistence type="predicted"/>
<organism evidence="1">
    <name type="scientific">marine sediment metagenome</name>
    <dbReference type="NCBI Taxonomy" id="412755"/>
    <lineage>
        <taxon>unclassified sequences</taxon>
        <taxon>metagenomes</taxon>
        <taxon>ecological metagenomes</taxon>
    </lineage>
</organism>
<name>A0A0F9IPE2_9ZZZZ</name>
<protein>
    <submittedName>
        <fullName evidence="1">Uncharacterized protein</fullName>
    </submittedName>
</protein>
<reference evidence="1" key="1">
    <citation type="journal article" date="2015" name="Nature">
        <title>Complex archaea that bridge the gap between prokaryotes and eukaryotes.</title>
        <authorList>
            <person name="Spang A."/>
            <person name="Saw J.H."/>
            <person name="Jorgensen S.L."/>
            <person name="Zaremba-Niedzwiedzka K."/>
            <person name="Martijn J."/>
            <person name="Lind A.E."/>
            <person name="van Eijk R."/>
            <person name="Schleper C."/>
            <person name="Guy L."/>
            <person name="Ettema T.J."/>
        </authorList>
    </citation>
    <scope>NUCLEOTIDE SEQUENCE</scope>
</reference>
<sequence length="264" mass="27770">MNGEREENLGSRIERLIREVEEIRRSAARSGVDSIGHPRRHGSADHLLLAFLSLSDTPGSYSGQSLLAVRVNAAETGLEFFAAAGGHNPVTLAADAQELLNLSVQELGFVAKAMNLVLAGPVSGGATDPTFRALVAADLPTLKVSKSIMFHFPAEDMAVGDFVSESAIRVPAAGKHGTWTPGMLYVRCTVAGTGTNIIAFATSTTLTGGRTARATVNLGTSREASTPIVWTPADGQYLWVICIAVGATAPKRPVAQIDLEEAVY</sequence>
<accession>A0A0F9IPE2</accession>
<evidence type="ECO:0000313" key="1">
    <source>
        <dbReference type="EMBL" id="KKM53132.1"/>
    </source>
</evidence>
<comment type="caution">
    <text evidence="1">The sequence shown here is derived from an EMBL/GenBank/DDBJ whole genome shotgun (WGS) entry which is preliminary data.</text>
</comment>
<gene>
    <name evidence="1" type="ORF">LCGC14_1554320</name>
</gene>